<dbReference type="InterPro" id="IPR015422">
    <property type="entry name" value="PyrdxlP-dep_Trfase_small"/>
</dbReference>
<comment type="caution">
    <text evidence="5">The sequence shown here is derived from an EMBL/GenBank/DDBJ whole genome shotgun (WGS) entry which is preliminary data.</text>
</comment>
<dbReference type="OrthoDB" id="9766188at2"/>
<dbReference type="InterPro" id="IPR000653">
    <property type="entry name" value="DegT/StrS_aminotransferase"/>
</dbReference>
<dbReference type="PIRSF" id="PIRSF000390">
    <property type="entry name" value="PLP_StrS"/>
    <property type="match status" value="1"/>
</dbReference>
<accession>T1DUZ8</accession>
<dbReference type="GO" id="GO:0008483">
    <property type="term" value="F:transaminase activity"/>
    <property type="evidence" value="ECO:0007669"/>
    <property type="project" value="TreeGrafter"/>
</dbReference>
<organism evidence="5 6">
    <name type="scientific">Helicobacter fennelliae MRY12-0050</name>
    <dbReference type="NCBI Taxonomy" id="1325130"/>
    <lineage>
        <taxon>Bacteria</taxon>
        <taxon>Pseudomonadati</taxon>
        <taxon>Campylobacterota</taxon>
        <taxon>Epsilonproteobacteria</taxon>
        <taxon>Campylobacterales</taxon>
        <taxon>Helicobacteraceae</taxon>
        <taxon>Helicobacter</taxon>
    </lineage>
</organism>
<dbReference type="Gene3D" id="3.40.640.10">
    <property type="entry name" value="Type I PLP-dependent aspartate aminotransferase-like (Major domain)"/>
    <property type="match status" value="1"/>
</dbReference>
<name>T1DUZ8_9HELI</name>
<dbReference type="InterPro" id="IPR015424">
    <property type="entry name" value="PyrdxlP-dep_Trfase"/>
</dbReference>
<evidence type="ECO:0000313" key="5">
    <source>
        <dbReference type="EMBL" id="GAD18097.1"/>
    </source>
</evidence>
<proteinExistence type="inferred from homology"/>
<dbReference type="PANTHER" id="PTHR30244:SF34">
    <property type="entry name" value="DTDP-4-AMINO-4,6-DIDEOXYGALACTOSE TRANSAMINASE"/>
    <property type="match status" value="1"/>
</dbReference>
<dbReference type="AlphaFoldDB" id="T1DUZ8"/>
<feature type="modified residue" description="N6-(pyridoxal phosphate)lysine" evidence="3">
    <location>
        <position position="182"/>
    </location>
</feature>
<dbReference type="CDD" id="cd00616">
    <property type="entry name" value="AHBA_syn"/>
    <property type="match status" value="1"/>
</dbReference>
<dbReference type="InterPro" id="IPR015421">
    <property type="entry name" value="PyrdxlP-dep_Trfase_major"/>
</dbReference>
<dbReference type="Proteomes" id="UP000018143">
    <property type="component" value="Unassembled WGS sequence"/>
</dbReference>
<evidence type="ECO:0000256" key="2">
    <source>
        <dbReference type="PIRSR" id="PIRSR000390-1"/>
    </source>
</evidence>
<feature type="active site" description="Proton acceptor" evidence="2">
    <location>
        <position position="182"/>
    </location>
</feature>
<gene>
    <name evidence="5" type="ORF">HFN_1695</name>
</gene>
<keyword evidence="3 4" id="KW-0663">Pyridoxal phosphate</keyword>
<keyword evidence="6" id="KW-1185">Reference proteome</keyword>
<dbReference type="GO" id="GO:0000271">
    <property type="term" value="P:polysaccharide biosynthetic process"/>
    <property type="evidence" value="ECO:0007669"/>
    <property type="project" value="TreeGrafter"/>
</dbReference>
<dbReference type="EMBL" id="BASD01000004">
    <property type="protein sequence ID" value="GAD18097.1"/>
    <property type="molecule type" value="Genomic_DNA"/>
</dbReference>
<dbReference type="eggNOG" id="COG0399">
    <property type="taxonomic scope" value="Bacteria"/>
</dbReference>
<evidence type="ECO:0000256" key="4">
    <source>
        <dbReference type="RuleBase" id="RU004508"/>
    </source>
</evidence>
<evidence type="ECO:0000313" key="6">
    <source>
        <dbReference type="Proteomes" id="UP000018143"/>
    </source>
</evidence>
<dbReference type="GO" id="GO:0030170">
    <property type="term" value="F:pyridoxal phosphate binding"/>
    <property type="evidence" value="ECO:0007669"/>
    <property type="project" value="TreeGrafter"/>
</dbReference>
<protein>
    <submittedName>
        <fullName evidence="5">Perosamine synthetase</fullName>
    </submittedName>
</protein>
<evidence type="ECO:0000256" key="1">
    <source>
        <dbReference type="ARBA" id="ARBA00037999"/>
    </source>
</evidence>
<dbReference type="SUPFAM" id="SSF53383">
    <property type="entry name" value="PLP-dependent transferases"/>
    <property type="match status" value="1"/>
</dbReference>
<dbReference type="PANTHER" id="PTHR30244">
    <property type="entry name" value="TRANSAMINASE"/>
    <property type="match status" value="1"/>
</dbReference>
<sequence length="375" mass="42391">MKIYYAKPSITQKEISYATDAAQNGWGEKCYGYIAKFEEAFKTYLGVKYVIATSSCTGAFTMGLNALGIKAGDEIILPDVTWIACASPISHIGAKPVFVDIDPLTWCIDPQKVRQAITSKTKAILCVHLYGNVCNMEALFDISKQYNIPLIEDAAEALGSTYKHHKCGSMGVFGTFSFHGTKTLTTGEGGAFVTNDEELYQKVLTLSNHGRPANIYKQFYSVTNGYKFKMSNLQAAIGLAQVERVEELVKRKIEILHYYKSRLTSYNGVMMNYENSDIINSAWMPAVVFDKHLHITREKLLEAFAKYDIDARVFFYPLSSMPMYQKMYQNMQLERININAYDIPTRALNLPSYHDMSIEQQDYVINIITQLLEGK</sequence>
<reference evidence="5 6" key="1">
    <citation type="journal article" date="2013" name="Genome Announc.">
        <title>Draft Genome Sequence of Helicobacter fennelliae Strain MRY12-0050, Isolated from a Bacteremia Patient.</title>
        <authorList>
            <person name="Rimbara E."/>
            <person name="Matsui M."/>
            <person name="Mori S."/>
            <person name="Suzuki S."/>
            <person name="Suzuki M."/>
            <person name="Kim H."/>
            <person name="Sekizuka T."/>
            <person name="Kuroda M."/>
            <person name="Shibayama K."/>
        </authorList>
    </citation>
    <scope>NUCLEOTIDE SEQUENCE [LARGE SCALE GENOMIC DNA]</scope>
    <source>
        <strain evidence="5 6">MRY12-0050</strain>
    </source>
</reference>
<comment type="similarity">
    <text evidence="1 4">Belongs to the DegT/DnrJ/EryC1 family.</text>
</comment>
<dbReference type="Gene3D" id="3.90.1150.10">
    <property type="entry name" value="Aspartate Aminotransferase, domain 1"/>
    <property type="match status" value="1"/>
</dbReference>
<dbReference type="Pfam" id="PF01041">
    <property type="entry name" value="DegT_DnrJ_EryC1"/>
    <property type="match status" value="1"/>
</dbReference>
<evidence type="ECO:0000256" key="3">
    <source>
        <dbReference type="PIRSR" id="PIRSR000390-2"/>
    </source>
</evidence>
<dbReference type="RefSeq" id="WP_023946434.1">
    <property type="nucleotide sequence ID" value="NZ_BASD01000004.1"/>
</dbReference>
<dbReference type="STRING" id="1325130.HFN_1695"/>